<comment type="caution">
    <text evidence="1">The sequence shown here is derived from an EMBL/GenBank/DDBJ whole genome shotgun (WGS) entry which is preliminary data.</text>
</comment>
<evidence type="ECO:0000313" key="2">
    <source>
        <dbReference type="Proteomes" id="UP000297280"/>
    </source>
</evidence>
<gene>
    <name evidence="1" type="ORF">BPOR_0416g00030</name>
</gene>
<protein>
    <submittedName>
        <fullName evidence="1">Uncharacterized protein</fullName>
    </submittedName>
</protein>
<keyword evidence="2" id="KW-1185">Reference proteome</keyword>
<dbReference type="Proteomes" id="UP000297280">
    <property type="component" value="Unassembled WGS sequence"/>
</dbReference>
<evidence type="ECO:0000313" key="1">
    <source>
        <dbReference type="EMBL" id="TGO85243.1"/>
    </source>
</evidence>
<accession>A0A4Z1KGK2</accession>
<proteinExistence type="predicted"/>
<sequence>MNDNLFTPMHQFVVIGKGGIRLNSHRGLLCDHFKFFSAHRLRREPLEVPAMTEKMFDSLSLYSHCGSLIRFSVTPLISNASHTFRRHTDRKLFEEHAQYLRDLYYAVELIDEKPLMNEIVDEIQDLQAAAYSTLSPQTIQEIYANTKRFSPLRLYALFMLKIEVEKGSQAVQLCSYYTWSQTYPYWPAYYYPDFNDDEFRPDYEFACMKWEAEGKFDPSIIGSRFGDHGCEFHEHDDPEEIGKAGKSSSDQSAENIVFAYRALGKD</sequence>
<dbReference type="AlphaFoldDB" id="A0A4Z1KGK2"/>
<organism evidence="1 2">
    <name type="scientific">Botrytis porri</name>
    <dbReference type="NCBI Taxonomy" id="87229"/>
    <lineage>
        <taxon>Eukaryota</taxon>
        <taxon>Fungi</taxon>
        <taxon>Dikarya</taxon>
        <taxon>Ascomycota</taxon>
        <taxon>Pezizomycotina</taxon>
        <taxon>Leotiomycetes</taxon>
        <taxon>Helotiales</taxon>
        <taxon>Sclerotiniaceae</taxon>
        <taxon>Botrytis</taxon>
    </lineage>
</organism>
<dbReference type="EMBL" id="PQXO01000415">
    <property type="protein sequence ID" value="TGO85243.1"/>
    <property type="molecule type" value="Genomic_DNA"/>
</dbReference>
<reference evidence="1 2" key="1">
    <citation type="submission" date="2017-12" db="EMBL/GenBank/DDBJ databases">
        <title>Comparative genomics of Botrytis spp.</title>
        <authorList>
            <person name="Valero-Jimenez C.A."/>
            <person name="Tapia P."/>
            <person name="Veloso J."/>
            <person name="Silva-Moreno E."/>
            <person name="Staats M."/>
            <person name="Valdes J.H."/>
            <person name="Van Kan J.A.L."/>
        </authorList>
    </citation>
    <scope>NUCLEOTIDE SEQUENCE [LARGE SCALE GENOMIC DNA]</scope>
    <source>
        <strain evidence="1 2">MUCL3349</strain>
    </source>
</reference>
<name>A0A4Z1KGK2_9HELO</name>